<dbReference type="InterPro" id="IPR032675">
    <property type="entry name" value="LRR_dom_sf"/>
</dbReference>
<sequence>MKLTMKLTMQFFVSGRRSHTHAGSEGKKPVTVNDLPAEVLAYISEIVQMKHWQDGSPAWGSYRWTYVSWVCRYWRWIALASPALWTTIWIDTGDRSRCNLAWVAASIERAAGAPLDVSVLLRPSGVESWGTLYDLLLPFVSAIRRFAFTFCSGLNSDLALTWFAISMVCPKGSLEVLKLGDDSQERHSSAMLLEFLTSRLRLQKLRVLELTNLHLPTSPNLSACRSLRSLSIKGVFPHPNAIDLLSILSDCPRLETLAVDFCHASTQITDRIQTSIPSVTMPSLRSLLIRGDLADTVYACDRILVLPTCIIQIFHRSVGRPLPPGIMLSIVLPKQAVFRSVISICTRVSLYIVGDIPSMEFDDSDGKMRICVHADIPSPGASTITQVWEDFTRMLSTVATTDFALGCDKLHQVTVDMWSDSLSWMPTLESLNVLGDVDVVDKMRESAPFPAAMFEALATVSTASETARCLRLRRIQLLFMVLDRITEEAFLRALQLRASLGLRLERVTFVECYRTNPVGEDFKRRIQEYADVFVVYESSSADADADANAFRTIDWKAPTTQRRKKRLFNYLTRLVSCGS</sequence>
<protein>
    <submittedName>
        <fullName evidence="1">Uncharacterized protein</fullName>
    </submittedName>
</protein>
<dbReference type="Gene3D" id="3.80.10.10">
    <property type="entry name" value="Ribonuclease Inhibitor"/>
    <property type="match status" value="1"/>
</dbReference>
<evidence type="ECO:0000313" key="2">
    <source>
        <dbReference type="Proteomes" id="UP000292082"/>
    </source>
</evidence>
<dbReference type="EMBL" id="ML145106">
    <property type="protein sequence ID" value="TBU60292.1"/>
    <property type="molecule type" value="Genomic_DNA"/>
</dbReference>
<reference evidence="1 2" key="1">
    <citation type="submission" date="2019-01" db="EMBL/GenBank/DDBJ databases">
        <title>Draft genome sequences of three monokaryotic isolates of the white-rot basidiomycete fungus Dichomitus squalens.</title>
        <authorList>
            <consortium name="DOE Joint Genome Institute"/>
            <person name="Lopez S.C."/>
            <person name="Andreopoulos B."/>
            <person name="Pangilinan J."/>
            <person name="Lipzen A."/>
            <person name="Riley R."/>
            <person name="Ahrendt S."/>
            <person name="Ng V."/>
            <person name="Barry K."/>
            <person name="Daum C."/>
            <person name="Grigoriev I.V."/>
            <person name="Hilden K.S."/>
            <person name="Makela M.R."/>
            <person name="de Vries R.P."/>
        </authorList>
    </citation>
    <scope>NUCLEOTIDE SEQUENCE [LARGE SCALE GENOMIC DNA]</scope>
    <source>
        <strain evidence="1 2">CBS 464.89</strain>
    </source>
</reference>
<dbReference type="AlphaFoldDB" id="A0A4Q9N7P8"/>
<keyword evidence="2" id="KW-1185">Reference proteome</keyword>
<organism evidence="1 2">
    <name type="scientific">Dichomitus squalens</name>
    <dbReference type="NCBI Taxonomy" id="114155"/>
    <lineage>
        <taxon>Eukaryota</taxon>
        <taxon>Fungi</taxon>
        <taxon>Dikarya</taxon>
        <taxon>Basidiomycota</taxon>
        <taxon>Agaricomycotina</taxon>
        <taxon>Agaricomycetes</taxon>
        <taxon>Polyporales</taxon>
        <taxon>Polyporaceae</taxon>
        <taxon>Dichomitus</taxon>
    </lineage>
</organism>
<gene>
    <name evidence="1" type="ORF">BD310DRAFT_1037978</name>
</gene>
<dbReference type="Proteomes" id="UP000292082">
    <property type="component" value="Unassembled WGS sequence"/>
</dbReference>
<dbReference type="SUPFAM" id="SSF52047">
    <property type="entry name" value="RNI-like"/>
    <property type="match status" value="1"/>
</dbReference>
<evidence type="ECO:0000313" key="1">
    <source>
        <dbReference type="EMBL" id="TBU60292.1"/>
    </source>
</evidence>
<name>A0A4Q9N7P8_9APHY</name>
<accession>A0A4Q9N7P8</accession>
<proteinExistence type="predicted"/>